<dbReference type="Gene3D" id="2.40.100.10">
    <property type="entry name" value="Cyclophilin-like"/>
    <property type="match status" value="1"/>
</dbReference>
<keyword evidence="6" id="KW-1185">Reference proteome</keyword>
<accession>A0A3N1MFK3</accession>
<evidence type="ECO:0000256" key="2">
    <source>
        <dbReference type="ARBA" id="ARBA00022801"/>
    </source>
</evidence>
<dbReference type="AlphaFoldDB" id="A0A3N1MFK3"/>
<dbReference type="Proteomes" id="UP000278222">
    <property type="component" value="Unassembled WGS sequence"/>
</dbReference>
<dbReference type="RefSeq" id="WP_123688209.1">
    <property type="nucleotide sequence ID" value="NZ_AP019700.1"/>
</dbReference>
<name>A0A3N1MFK3_9PROT</name>
<evidence type="ECO:0000313" key="6">
    <source>
        <dbReference type="Proteomes" id="UP000278222"/>
    </source>
</evidence>
<dbReference type="Gene3D" id="3.30.1360.40">
    <property type="match status" value="1"/>
</dbReference>
<dbReference type="OrthoDB" id="9778567at2"/>
<dbReference type="PANTHER" id="PTHR34698:SF2">
    <property type="entry name" value="5-OXOPROLINASE SUBUNIT B"/>
    <property type="match status" value="1"/>
</dbReference>
<protein>
    <submittedName>
        <fullName evidence="5">KipI family sensor histidine kinase inhibitor</fullName>
    </submittedName>
</protein>
<dbReference type="EMBL" id="RJKX01000011">
    <property type="protein sequence ID" value="ROQ01450.1"/>
    <property type="molecule type" value="Genomic_DNA"/>
</dbReference>
<proteinExistence type="predicted"/>
<evidence type="ECO:0000256" key="3">
    <source>
        <dbReference type="ARBA" id="ARBA00022840"/>
    </source>
</evidence>
<dbReference type="GO" id="GO:0005524">
    <property type="term" value="F:ATP binding"/>
    <property type="evidence" value="ECO:0007669"/>
    <property type="project" value="UniProtKB-KW"/>
</dbReference>
<organism evidence="5 6">
    <name type="scientific">Stella humosa</name>
    <dbReference type="NCBI Taxonomy" id="94"/>
    <lineage>
        <taxon>Bacteria</taxon>
        <taxon>Pseudomonadati</taxon>
        <taxon>Pseudomonadota</taxon>
        <taxon>Alphaproteobacteria</taxon>
        <taxon>Rhodospirillales</taxon>
        <taxon>Stellaceae</taxon>
        <taxon>Stella</taxon>
    </lineage>
</organism>
<dbReference type="InterPro" id="IPR003833">
    <property type="entry name" value="CT_C_D"/>
</dbReference>
<dbReference type="Pfam" id="PF02682">
    <property type="entry name" value="CT_C_D"/>
    <property type="match status" value="1"/>
</dbReference>
<comment type="caution">
    <text evidence="5">The sequence shown here is derived from an EMBL/GenBank/DDBJ whole genome shotgun (WGS) entry which is preliminary data.</text>
</comment>
<keyword evidence="1" id="KW-0547">Nucleotide-binding</keyword>
<keyword evidence="3" id="KW-0067">ATP-binding</keyword>
<sequence length="240" mass="25426">MGNGAYDRPRFLPAGDAALTVELGDAVDAVVNRRVLEFDRRVRAAAIPGLLESVPTYRSLFVQYDPGLAAFAGLVEALGPLVPAEDVPAEGRRWLFPVCYGGEFGADLEFVAETHGLTPEAVVDIHLSAEYRVYMIGFAPGFAYMGGLPAALHTPRRASPRLRIPANSVALGGIQAGITSIPVPSGWHLLGRTPAQMFDLGRGDDAFLLAAGDVVRFERIDAATFAALEAAGGLIARRVG</sequence>
<evidence type="ECO:0000256" key="1">
    <source>
        <dbReference type="ARBA" id="ARBA00022741"/>
    </source>
</evidence>
<reference evidence="5 6" key="1">
    <citation type="submission" date="2018-11" db="EMBL/GenBank/DDBJ databases">
        <title>Genomic Encyclopedia of Type Strains, Phase IV (KMG-IV): sequencing the most valuable type-strain genomes for metagenomic binning, comparative biology and taxonomic classification.</title>
        <authorList>
            <person name="Goeker M."/>
        </authorList>
    </citation>
    <scope>NUCLEOTIDE SEQUENCE [LARGE SCALE GENOMIC DNA]</scope>
    <source>
        <strain evidence="5 6">DSM 5900</strain>
    </source>
</reference>
<dbReference type="GO" id="GO:0016787">
    <property type="term" value="F:hydrolase activity"/>
    <property type="evidence" value="ECO:0007669"/>
    <property type="project" value="UniProtKB-KW"/>
</dbReference>
<dbReference type="SUPFAM" id="SSF160467">
    <property type="entry name" value="PH0987 N-terminal domain-like"/>
    <property type="match status" value="1"/>
</dbReference>
<gene>
    <name evidence="5" type="ORF">EDC65_0629</name>
</gene>
<dbReference type="InterPro" id="IPR029000">
    <property type="entry name" value="Cyclophilin-like_dom_sf"/>
</dbReference>
<dbReference type="PANTHER" id="PTHR34698">
    <property type="entry name" value="5-OXOPROLINASE SUBUNIT B"/>
    <property type="match status" value="1"/>
</dbReference>
<dbReference type="SMART" id="SM00796">
    <property type="entry name" value="AHS1"/>
    <property type="match status" value="1"/>
</dbReference>
<evidence type="ECO:0000259" key="4">
    <source>
        <dbReference type="SMART" id="SM00796"/>
    </source>
</evidence>
<keyword evidence="2" id="KW-0378">Hydrolase</keyword>
<dbReference type="SUPFAM" id="SSF50891">
    <property type="entry name" value="Cyclophilin-like"/>
    <property type="match status" value="1"/>
</dbReference>
<evidence type="ECO:0000313" key="5">
    <source>
        <dbReference type="EMBL" id="ROQ01450.1"/>
    </source>
</evidence>
<feature type="domain" description="Carboxyltransferase" evidence="4">
    <location>
        <begin position="9"/>
        <end position="209"/>
    </location>
</feature>
<dbReference type="NCBIfam" id="TIGR00370">
    <property type="entry name" value="5-oxoprolinase subunit PxpB"/>
    <property type="match status" value="1"/>
</dbReference>
<dbReference type="InterPro" id="IPR010016">
    <property type="entry name" value="PxpB"/>
</dbReference>